<sequence>MPPAPGAVLVLAHVRDRGSVTVARALRAHGWRVGAGTPRASAGLVGASRAVSATHVVRRPRGALQPFVRAVTAAVEEGGYDLVVGAGDDWMAALAHVADDLPVPAATPPAAVVDRALDKLALVQVGRQAGLAAPETWVPPPDADLSAVPLPVVVKSRTHWRPGVTRRHRVEARLCREADEVVGQLARLRAQGEEPVLQQVVEGRLGALIGVLHEGRLLGRVQQEATHVWPTPSGASARAVTVPVDPVLAERAEAMLREMGWTGLVELQFLTDAAGTAWLIDLNGRPFGSLALSEAARPGLLDAWVRGVLGRPVPELSDGRTEVRYHWLSGDLRRARVERRGGLARDLGSSLRWAVGARHSLARVADPGPVTHLLTARLRADDAEPDGHADGLDGADDGLGGRGDRAGSSGDEAEGREPLAS</sequence>
<reference evidence="5" key="1">
    <citation type="journal article" date="2019" name="Int. J. Syst. Evol. Microbiol.">
        <title>The Global Catalogue of Microorganisms (GCM) 10K type strain sequencing project: providing services to taxonomists for standard genome sequencing and annotation.</title>
        <authorList>
            <consortium name="The Broad Institute Genomics Platform"/>
            <consortium name="The Broad Institute Genome Sequencing Center for Infectious Disease"/>
            <person name="Wu L."/>
            <person name="Ma J."/>
        </authorList>
    </citation>
    <scope>NUCLEOTIDE SEQUENCE [LARGE SCALE GENOMIC DNA]</scope>
    <source>
        <strain evidence="5">CGMCC 1.5362</strain>
    </source>
</reference>
<dbReference type="SUPFAM" id="SSF56059">
    <property type="entry name" value="Glutathione synthetase ATP-binding domain-like"/>
    <property type="match status" value="1"/>
</dbReference>
<proteinExistence type="predicted"/>
<evidence type="ECO:0000256" key="2">
    <source>
        <dbReference type="SAM" id="MobiDB-lite"/>
    </source>
</evidence>
<dbReference type="RefSeq" id="WP_022922064.1">
    <property type="nucleotide sequence ID" value="NZ_BMLB01000006.1"/>
</dbReference>
<protein>
    <recommendedName>
        <fullName evidence="3">ATP-grasp domain-containing protein</fullName>
    </recommendedName>
</protein>
<dbReference type="Pfam" id="PF15632">
    <property type="entry name" value="ATPgrasp_Ter"/>
    <property type="match status" value="1"/>
</dbReference>
<accession>A0ABQ2FAP5</accession>
<feature type="domain" description="ATP-grasp" evidence="3">
    <location>
        <begin position="123"/>
        <end position="309"/>
    </location>
</feature>
<keyword evidence="1" id="KW-0547">Nucleotide-binding</keyword>
<evidence type="ECO:0000313" key="5">
    <source>
        <dbReference type="Proteomes" id="UP000662111"/>
    </source>
</evidence>
<keyword evidence="5" id="KW-1185">Reference proteome</keyword>
<name>A0ABQ2FAP5_9MICO</name>
<evidence type="ECO:0000313" key="4">
    <source>
        <dbReference type="EMBL" id="GGK77822.1"/>
    </source>
</evidence>
<comment type="caution">
    <text evidence="4">The sequence shown here is derived from an EMBL/GenBank/DDBJ whole genome shotgun (WGS) entry which is preliminary data.</text>
</comment>
<gene>
    <name evidence="4" type="ORF">GCM10011509_27940</name>
</gene>
<evidence type="ECO:0000259" key="3">
    <source>
        <dbReference type="PROSITE" id="PS50975"/>
    </source>
</evidence>
<dbReference type="Gene3D" id="3.30.470.20">
    <property type="entry name" value="ATP-grasp fold, B domain"/>
    <property type="match status" value="1"/>
</dbReference>
<feature type="region of interest" description="Disordered" evidence="2">
    <location>
        <begin position="382"/>
        <end position="421"/>
    </location>
</feature>
<keyword evidence="1" id="KW-0067">ATP-binding</keyword>
<feature type="compositionally biased region" description="Basic and acidic residues" evidence="2">
    <location>
        <begin position="382"/>
        <end position="391"/>
    </location>
</feature>
<dbReference type="Proteomes" id="UP000662111">
    <property type="component" value="Unassembled WGS sequence"/>
</dbReference>
<evidence type="ECO:0000256" key="1">
    <source>
        <dbReference type="PROSITE-ProRule" id="PRU00409"/>
    </source>
</evidence>
<dbReference type="PROSITE" id="PS50975">
    <property type="entry name" value="ATP_GRASP"/>
    <property type="match status" value="1"/>
</dbReference>
<dbReference type="InterPro" id="IPR011761">
    <property type="entry name" value="ATP-grasp"/>
</dbReference>
<dbReference type="EMBL" id="BMLB01000006">
    <property type="protein sequence ID" value="GGK77822.1"/>
    <property type="molecule type" value="Genomic_DNA"/>
</dbReference>
<organism evidence="4 5">
    <name type="scientific">Ornithinimicrobium pekingense</name>
    <dbReference type="NCBI Taxonomy" id="384677"/>
    <lineage>
        <taxon>Bacteria</taxon>
        <taxon>Bacillati</taxon>
        <taxon>Actinomycetota</taxon>
        <taxon>Actinomycetes</taxon>
        <taxon>Micrococcales</taxon>
        <taxon>Ornithinimicrobiaceae</taxon>
        <taxon>Ornithinimicrobium</taxon>
    </lineage>
</organism>